<dbReference type="OrthoDB" id="6623995at2759"/>
<keyword evidence="4" id="KW-1185">Reference proteome</keyword>
<feature type="region of interest" description="Disordered" evidence="1">
    <location>
        <begin position="42"/>
        <end position="69"/>
    </location>
</feature>
<evidence type="ECO:0000256" key="2">
    <source>
        <dbReference type="SAM" id="SignalP"/>
    </source>
</evidence>
<feature type="compositionally biased region" description="Polar residues" evidence="1">
    <location>
        <begin position="50"/>
        <end position="60"/>
    </location>
</feature>
<evidence type="ECO:0000313" key="5">
    <source>
        <dbReference type="RefSeq" id="XP_025406985.1"/>
    </source>
</evidence>
<dbReference type="EMBL" id="GGMS01011414">
    <property type="protein sequence ID" value="MBY80617.1"/>
    <property type="molecule type" value="Transcribed_RNA"/>
</dbReference>
<organism evidence="3">
    <name type="scientific">Sipha flava</name>
    <name type="common">yellow sugarcane aphid</name>
    <dbReference type="NCBI Taxonomy" id="143950"/>
    <lineage>
        <taxon>Eukaryota</taxon>
        <taxon>Metazoa</taxon>
        <taxon>Ecdysozoa</taxon>
        <taxon>Arthropoda</taxon>
        <taxon>Hexapoda</taxon>
        <taxon>Insecta</taxon>
        <taxon>Pterygota</taxon>
        <taxon>Neoptera</taxon>
        <taxon>Paraneoptera</taxon>
        <taxon>Hemiptera</taxon>
        <taxon>Sternorrhyncha</taxon>
        <taxon>Aphidomorpha</taxon>
        <taxon>Aphidoidea</taxon>
        <taxon>Aphididae</taxon>
        <taxon>Sipha</taxon>
    </lineage>
</organism>
<protein>
    <submittedName>
        <fullName evidence="5">Leucine-rich repeat extensin-like protein 1 isoform X1</fullName>
    </submittedName>
</protein>
<proteinExistence type="predicted"/>
<reference evidence="3" key="1">
    <citation type="submission" date="2018-04" db="EMBL/GenBank/DDBJ databases">
        <title>Transcriptome assembly of Sipha flava.</title>
        <authorList>
            <person name="Scully E.D."/>
            <person name="Geib S.M."/>
            <person name="Palmer N.A."/>
            <person name="Koch K."/>
            <person name="Bradshaw J."/>
            <person name="Heng-Moss T."/>
            <person name="Sarath G."/>
        </authorList>
    </citation>
    <scope>NUCLEOTIDE SEQUENCE</scope>
</reference>
<feature type="compositionally biased region" description="Polar residues" evidence="1">
    <location>
        <begin position="262"/>
        <end position="278"/>
    </location>
</feature>
<name>A0A2S2QS77_9HEMI</name>
<dbReference type="GeneID" id="112680958"/>
<feature type="region of interest" description="Disordered" evidence="1">
    <location>
        <begin position="235"/>
        <end position="278"/>
    </location>
</feature>
<reference evidence="5" key="2">
    <citation type="submission" date="2025-04" db="UniProtKB">
        <authorList>
            <consortium name="RefSeq"/>
        </authorList>
    </citation>
    <scope>IDENTIFICATION</scope>
    <source>
        <tissue evidence="5">Whole body</tissue>
    </source>
</reference>
<feature type="compositionally biased region" description="Low complexity" evidence="1">
    <location>
        <begin position="239"/>
        <end position="261"/>
    </location>
</feature>
<accession>A0A2S2QS77</accession>
<feature type="signal peptide" evidence="2">
    <location>
        <begin position="1"/>
        <end position="18"/>
    </location>
</feature>
<dbReference type="Proteomes" id="UP000694846">
    <property type="component" value="Unplaced"/>
</dbReference>
<evidence type="ECO:0000313" key="4">
    <source>
        <dbReference type="Proteomes" id="UP000694846"/>
    </source>
</evidence>
<evidence type="ECO:0000256" key="1">
    <source>
        <dbReference type="SAM" id="MobiDB-lite"/>
    </source>
</evidence>
<evidence type="ECO:0000313" key="3">
    <source>
        <dbReference type="EMBL" id="MBY80617.1"/>
    </source>
</evidence>
<dbReference type="AlphaFoldDB" id="A0A2S2QS77"/>
<feature type="chain" id="PRO_5044579255" evidence="2">
    <location>
        <begin position="19"/>
        <end position="278"/>
    </location>
</feature>
<sequence>MMIKIFTFLVVVVSGILCSGSQQGVSNTQTGQSLQVQPNVRKYNKHTSTEKPCTTGSTTGTRKDKPENSDVQDYVQIGGAPAGPGYPYPYPYPYQPVGPTPGGVVLVQPGGNPYRVQYPYEAQYPVDGTQYYGSYYPTVPSPQPLPPYAPYHSAAYPAPMQPLQQYEQAIVVDAYRGPLTPYPQPIAEQFYRQPAAAPFASSPYHYGPQQPSPPHFRAHAYGRPPMPPAFIQQRDVTGATANVAASASSPSANSAANNAESQYEQQQSGPFDGNQYNF</sequence>
<dbReference type="RefSeq" id="XP_025406985.1">
    <property type="nucleotide sequence ID" value="XM_025551200.1"/>
</dbReference>
<keyword evidence="2" id="KW-0732">Signal</keyword>
<gene>
    <name evidence="5" type="primary">LOC112680958</name>
    <name evidence="3" type="ORF">g.62674</name>
</gene>